<reference evidence="1 2" key="1">
    <citation type="submission" date="2021-03" db="EMBL/GenBank/DDBJ databases">
        <title>Sequencing the genomes of 1000 actinobacteria strains.</title>
        <authorList>
            <person name="Klenk H.-P."/>
        </authorList>
    </citation>
    <scope>NUCLEOTIDE SEQUENCE [LARGE SCALE GENOMIC DNA]</scope>
    <source>
        <strain evidence="1 2">DSM 44506</strain>
    </source>
</reference>
<protein>
    <submittedName>
        <fullName evidence="1">Uncharacterized protein</fullName>
    </submittedName>
</protein>
<sequence>MLPHESFLIDLFETLGINVNGGSSSIADILIALGIF</sequence>
<name>A0ABS4UAY9_9CORY</name>
<dbReference type="EMBL" id="JAGINY010000001">
    <property type="protein sequence ID" value="MBP2333685.1"/>
    <property type="molecule type" value="Genomic_DNA"/>
</dbReference>
<gene>
    <name evidence="1" type="ORF">JOF33_002384</name>
</gene>
<dbReference type="Proteomes" id="UP001519305">
    <property type="component" value="Unassembled WGS sequence"/>
</dbReference>
<organism evidence="1 2">
    <name type="scientific">Corynebacterium freneyi</name>
    <dbReference type="NCBI Taxonomy" id="134034"/>
    <lineage>
        <taxon>Bacteria</taxon>
        <taxon>Bacillati</taxon>
        <taxon>Actinomycetota</taxon>
        <taxon>Actinomycetes</taxon>
        <taxon>Mycobacteriales</taxon>
        <taxon>Corynebacteriaceae</taxon>
        <taxon>Corynebacterium</taxon>
    </lineage>
</organism>
<evidence type="ECO:0000313" key="2">
    <source>
        <dbReference type="Proteomes" id="UP001519305"/>
    </source>
</evidence>
<accession>A0ABS4UAY9</accession>
<evidence type="ECO:0000313" key="1">
    <source>
        <dbReference type="EMBL" id="MBP2333685.1"/>
    </source>
</evidence>
<keyword evidence="2" id="KW-1185">Reference proteome</keyword>
<proteinExistence type="predicted"/>
<comment type="caution">
    <text evidence="1">The sequence shown here is derived from an EMBL/GenBank/DDBJ whole genome shotgun (WGS) entry which is preliminary data.</text>
</comment>